<dbReference type="PROSITE" id="PS50181">
    <property type="entry name" value="FBOX"/>
    <property type="match status" value="4"/>
</dbReference>
<feature type="domain" description="F-box" evidence="1">
    <location>
        <begin position="384"/>
        <end position="432"/>
    </location>
</feature>
<dbReference type="PANTHER" id="PTHR32133:SF302">
    <property type="entry name" value="F-BOX DOMAIN CONTAINING PROTEIN, EXPRESSED"/>
    <property type="match status" value="1"/>
</dbReference>
<dbReference type="Pfam" id="PF23635">
    <property type="entry name" value="Beta-prop_AT5G49610-like"/>
    <property type="match status" value="2"/>
</dbReference>
<evidence type="ECO:0000313" key="3">
    <source>
        <dbReference type="Proteomes" id="UP000026961"/>
    </source>
</evidence>
<dbReference type="STRING" id="40148.A0A0E0B7U6"/>
<organism evidence="2">
    <name type="scientific">Oryza glumipatula</name>
    <dbReference type="NCBI Taxonomy" id="40148"/>
    <lineage>
        <taxon>Eukaryota</taxon>
        <taxon>Viridiplantae</taxon>
        <taxon>Streptophyta</taxon>
        <taxon>Embryophyta</taxon>
        <taxon>Tracheophyta</taxon>
        <taxon>Spermatophyta</taxon>
        <taxon>Magnoliopsida</taxon>
        <taxon>Liliopsida</taxon>
        <taxon>Poales</taxon>
        <taxon>Poaceae</taxon>
        <taxon>BOP clade</taxon>
        <taxon>Oryzoideae</taxon>
        <taxon>Oryzeae</taxon>
        <taxon>Oryzinae</taxon>
        <taxon>Oryza</taxon>
    </lineage>
</organism>
<feature type="domain" description="F-box" evidence="1">
    <location>
        <begin position="727"/>
        <end position="775"/>
    </location>
</feature>
<dbReference type="PANTHER" id="PTHR32133">
    <property type="entry name" value="OS07G0120400 PROTEIN"/>
    <property type="match status" value="1"/>
</dbReference>
<feature type="domain" description="F-box" evidence="1">
    <location>
        <begin position="1118"/>
        <end position="1166"/>
    </location>
</feature>
<name>A0A0E0B7U6_9ORYZ</name>
<dbReference type="eggNOG" id="ENOG502RRRD">
    <property type="taxonomic scope" value="Eukaryota"/>
</dbReference>
<evidence type="ECO:0000259" key="1">
    <source>
        <dbReference type="PROSITE" id="PS50181"/>
    </source>
</evidence>
<dbReference type="InterPro" id="IPR056594">
    <property type="entry name" value="AT5G49610-like_b-prop"/>
</dbReference>
<dbReference type="Pfam" id="PF00646">
    <property type="entry name" value="F-box"/>
    <property type="match status" value="3"/>
</dbReference>
<dbReference type="EnsemblPlants" id="OGLUM10G02280.3">
    <property type="protein sequence ID" value="OGLUM10G02280.3"/>
    <property type="gene ID" value="OGLUM10G02280"/>
</dbReference>
<sequence length="1619" mass="179506">MSEATAGGHSSAAAESAPDDVLAEILLRLPPHPSFLSRASLVCKRWRRLARDPGFLRRLRAFHRASPVLGFFHNSPDLPRFVPAEGPPGRVAAEAASLRRDGDDGMWWFVDCRHGRALLRSRDWADLLVWDPMTGERRCITVPNQIQEGALDLNAAVFCAASGGGYQDCHSSPFHVVVVFTTGHGRVFACVYSSGIDAWGDPISTPVTSPCELYEEPPVLVGEALYWLLDGSRILEFEFGNQCLASIDHPVENHAILKRNIRLVRMEDDDVLGLAFVKDFSLHLWAREVADDGASQWIPRRAIELDMILPLEGHRCRAMPIWICGFAEDGNVVFIRTYAGVFLVWHDTLKFKKVSSSLLRRTVYSYASFYVPNDMADVGGGDSPQAAESAPDDVLAEILLRLPPHPSSLSSASLVCTRWRRLIRSPTFLRRVRAFHRTPPVLGFFHNSSDAHRFLPAPAATEDAPAPARVAAEASSVGRYGDDDVWWFLDCRHGRALLHSPDRAHFLVWDPMTGERRRVAVPHRMQGVGRATRRYATVFCTAASASHSSSFHVAVVFTSCGRVYASVYSSRVGEWGDIITKQAPFSETQILSVIDWPLEMNTLRQSNMRIVRLEGDVLGVVSIRDMDFILHLWAREVADDGELKWVPRMAIELDKLLPLPTEMEGDQCRVMPVSLCGLSEDGSVVFIQTIDGIFLVWLETLEFKVSCSLPMKHALLPDQSTRHERGAAAAESLPDDVVAEILLRLPPHPSFVSAASLVCKRWLHLIRSPSFLRRVRAFHRTPPVLGFFHNYRDLPSFVPAEGVPGRNRMDGHDDDGDARMFIDCRHGRALLRRYDWAELLVWDPMTGERRRIAVPNQKMQGGGAGTSRRSAALFCSCDVSGGGGDQDCHSSPFHVVVVFIGDGRAFACVYSSLTGAWGDLISTPAPLPCELCDTPPALVGEASYWLSYGGLIFEFQFGSQSLTLMKRPLEMLADVRLVRLEEEEDGLGLAFIKDSTLHLWAREVADDGASKWKWIPRRAIELDKFLPMPRVLTGKWCGEMFVSISGFSEDGNVVFIRTLAGVFLVWLESLKFKKMSDPLYMMTVHPYSSFYVPNVCRLFWKERKVTGVHSSPPATATASAAESLPDDVLVEILLRLPPHPSFLSQASLVSKRWLRHTRNPSFLRRFREFHRTAPVLGFFLNSSHGALFFPTDAPPGRIADQVASLRRNSGDGLWWLVGCRHGRVLLRSCDWADLLVWDPMTEGFVCFPAPIQMVEADADRDAAVFCAASAGGDGDDEDRRSGAFNVAVVFVSGDHVFGCVFSSAIGAWGDVISTPVTLPLLMIYDEPAALAGEALYWIVNGSSLLEFNFGSQSLALISRPSDMPATHRWNIRPVSLEDDLLGLAFFNDLCLHLWVREVADDGAPNWVPRKSVEMDKLLSLPVATEDSSRRIVPAWICGFSGDGNVVFIGTPAGIFLVELDTLKFKKVTDGSLLIKTVHPYESFYYVPNEKGGKQESAIVGNQVSEAGGKNQVASEIYGAKPGWSSGDHRFPLLLPVKIIGVAEEGDVMFLWTLSGIFKFCSGSMELNKKDFLHRTLPVTSSAPPPLLPLLTVVVAVTIEKEAFEAVKRTKDLLATFSHL</sequence>
<evidence type="ECO:0000313" key="2">
    <source>
        <dbReference type="EnsemblPlants" id="OGLUM10G02280.3"/>
    </source>
</evidence>
<dbReference type="Gramene" id="OGLUM10G02280.3">
    <property type="protein sequence ID" value="OGLUM10G02280.3"/>
    <property type="gene ID" value="OGLUM10G02280"/>
</dbReference>
<feature type="domain" description="F-box" evidence="1">
    <location>
        <begin position="11"/>
        <end position="59"/>
    </location>
</feature>
<dbReference type="SUPFAM" id="SSF81383">
    <property type="entry name" value="F-box domain"/>
    <property type="match status" value="4"/>
</dbReference>
<protein>
    <recommendedName>
        <fullName evidence="1">F-box domain-containing protein</fullName>
    </recommendedName>
</protein>
<dbReference type="Gene3D" id="1.20.1280.50">
    <property type="match status" value="4"/>
</dbReference>
<dbReference type="SMART" id="SM00256">
    <property type="entry name" value="FBOX"/>
    <property type="match status" value="4"/>
</dbReference>
<proteinExistence type="predicted"/>
<accession>A0A0E0B7U6</accession>
<dbReference type="InterPro" id="IPR036047">
    <property type="entry name" value="F-box-like_dom_sf"/>
</dbReference>
<keyword evidence="3" id="KW-1185">Reference proteome</keyword>
<dbReference type="Pfam" id="PF12937">
    <property type="entry name" value="F-box-like"/>
    <property type="match status" value="1"/>
</dbReference>
<dbReference type="InterPro" id="IPR001810">
    <property type="entry name" value="F-box_dom"/>
</dbReference>
<reference evidence="2" key="1">
    <citation type="submission" date="2015-04" db="UniProtKB">
        <authorList>
            <consortium name="EnsemblPlants"/>
        </authorList>
    </citation>
    <scope>IDENTIFICATION</scope>
</reference>
<dbReference type="Proteomes" id="UP000026961">
    <property type="component" value="Chromosome 10"/>
</dbReference>
<reference evidence="2" key="2">
    <citation type="submission" date="2018-05" db="EMBL/GenBank/DDBJ databases">
        <title>OgluRS3 (Oryza glumaepatula Reference Sequence Version 3).</title>
        <authorList>
            <person name="Zhang J."/>
            <person name="Kudrna D."/>
            <person name="Lee S."/>
            <person name="Talag J."/>
            <person name="Welchert J."/>
            <person name="Wing R.A."/>
        </authorList>
    </citation>
    <scope>NUCLEOTIDE SEQUENCE [LARGE SCALE GENOMIC DNA]</scope>
</reference>